<dbReference type="Pfam" id="PF02518">
    <property type="entry name" value="HATPase_c"/>
    <property type="match status" value="1"/>
</dbReference>
<keyword evidence="3 5" id="KW-0597">Phosphoprotein</keyword>
<dbReference type="GO" id="GO:0004673">
    <property type="term" value="F:protein histidine kinase activity"/>
    <property type="evidence" value="ECO:0007669"/>
    <property type="project" value="UniProtKB-EC"/>
</dbReference>
<dbReference type="Pfam" id="PF00072">
    <property type="entry name" value="Response_reg"/>
    <property type="match status" value="2"/>
</dbReference>
<keyword evidence="8" id="KW-0808">Transferase</keyword>
<dbReference type="InterPro" id="IPR005467">
    <property type="entry name" value="His_kinase_dom"/>
</dbReference>
<dbReference type="PRINTS" id="PR00344">
    <property type="entry name" value="BCTRLSENSOR"/>
</dbReference>
<name>A0A212JGK4_9DELT</name>
<dbReference type="SMART" id="SM00448">
    <property type="entry name" value="REC"/>
    <property type="match status" value="2"/>
</dbReference>
<dbReference type="InterPro" id="IPR011006">
    <property type="entry name" value="CheY-like_superfamily"/>
</dbReference>
<dbReference type="InterPro" id="IPR003594">
    <property type="entry name" value="HATPase_dom"/>
</dbReference>
<accession>A0A212JGK4</accession>
<evidence type="ECO:0000256" key="3">
    <source>
        <dbReference type="ARBA" id="ARBA00022553"/>
    </source>
</evidence>
<comment type="catalytic activity">
    <reaction evidence="1">
        <text>ATP + protein L-histidine = ADP + protein N-phospho-L-histidine.</text>
        <dbReference type="EC" id="2.7.13.3"/>
    </reaction>
</comment>
<evidence type="ECO:0000313" key="8">
    <source>
        <dbReference type="EMBL" id="SBV98550.1"/>
    </source>
</evidence>
<dbReference type="AlphaFoldDB" id="A0A212JGK4"/>
<dbReference type="Gene3D" id="3.40.50.2300">
    <property type="match status" value="2"/>
</dbReference>
<dbReference type="PANTHER" id="PTHR45339">
    <property type="entry name" value="HYBRID SIGNAL TRANSDUCTION HISTIDINE KINASE J"/>
    <property type="match status" value="1"/>
</dbReference>
<dbReference type="EMBL" id="FLUQ01000001">
    <property type="protein sequence ID" value="SBV98550.1"/>
    <property type="molecule type" value="Genomic_DNA"/>
</dbReference>
<feature type="modified residue" description="4-aspartylphosphate" evidence="5">
    <location>
        <position position="250"/>
    </location>
</feature>
<evidence type="ECO:0000256" key="2">
    <source>
        <dbReference type="ARBA" id="ARBA00012438"/>
    </source>
</evidence>
<evidence type="ECO:0000259" key="7">
    <source>
        <dbReference type="PROSITE" id="PS50110"/>
    </source>
</evidence>
<evidence type="ECO:0000259" key="6">
    <source>
        <dbReference type="PROSITE" id="PS50109"/>
    </source>
</evidence>
<feature type="domain" description="Response regulatory" evidence="7">
    <location>
        <begin position="342"/>
        <end position="462"/>
    </location>
</feature>
<dbReference type="CDD" id="cd17546">
    <property type="entry name" value="REC_hyHK_CKI1_RcsC-like"/>
    <property type="match status" value="1"/>
</dbReference>
<proteinExistence type="predicted"/>
<dbReference type="CDD" id="cd16922">
    <property type="entry name" value="HATPase_EvgS-ArcB-TorS-like"/>
    <property type="match status" value="1"/>
</dbReference>
<dbReference type="PROSITE" id="PS50110">
    <property type="entry name" value="RESPONSE_REGULATORY"/>
    <property type="match status" value="2"/>
</dbReference>
<dbReference type="SMART" id="SM00387">
    <property type="entry name" value="HATPase_c"/>
    <property type="match status" value="1"/>
</dbReference>
<dbReference type="FunFam" id="3.30.565.10:FF:000010">
    <property type="entry name" value="Sensor histidine kinase RcsC"/>
    <property type="match status" value="1"/>
</dbReference>
<dbReference type="PROSITE" id="PS50109">
    <property type="entry name" value="HIS_KIN"/>
    <property type="match status" value="1"/>
</dbReference>
<keyword evidence="8" id="KW-0418">Kinase</keyword>
<dbReference type="InterPro" id="IPR004358">
    <property type="entry name" value="Sig_transdc_His_kin-like_C"/>
</dbReference>
<sequence>MGVINDILDMSKIEANKFELSFTEFDFEAMLIRVVNVIHFQVEEKKQTLVVAQDKGIPRAIVSDEQRLAQVIANLLANAVKFTPEKGRITLRAGLVHAAEDVCAIRIQVEDAGIGISEEHQRRLFKSFEQADGGIARKFGGTGLGLAISKNIVNLMGGDITVTSEENKGAVFAFTIQVRRGTGKYAPRFNSSVAWEKLRLLAVDTAPETRDFFHAFAEEAGCRCDALPDAEAACAILRDPEYAPDIVFLDGAIGGIGSLELARRIKSASTARSGNIPVVFMATAAEWSLMEHAARSAGADTFISKPLFASLVACRVVERLSPGEAACPPPKDMATADFSGYRILLVEDIEVNREIALSLLGNTGIHIDTAENGREAVEVAERNLDLYDLILMDIHMPEVDGYEATHHIRTLDTPKARRIPIIAMTADVFREDIEKCLAAGMNDHVGKPINIDDVHAKLQRYLPAR</sequence>
<dbReference type="EC" id="2.7.13.3" evidence="2"/>
<feature type="modified residue" description="4-aspartylphosphate" evidence="5">
    <location>
        <position position="393"/>
    </location>
</feature>
<dbReference type="SUPFAM" id="SSF52172">
    <property type="entry name" value="CheY-like"/>
    <property type="match status" value="2"/>
</dbReference>
<dbReference type="Gene3D" id="3.30.565.10">
    <property type="entry name" value="Histidine kinase-like ATPase, C-terminal domain"/>
    <property type="match status" value="1"/>
</dbReference>
<dbReference type="SUPFAM" id="SSF55874">
    <property type="entry name" value="ATPase domain of HSP90 chaperone/DNA topoisomerase II/histidine kinase"/>
    <property type="match status" value="1"/>
</dbReference>
<dbReference type="CDD" id="cd00156">
    <property type="entry name" value="REC"/>
    <property type="match status" value="1"/>
</dbReference>
<dbReference type="GO" id="GO:0000160">
    <property type="term" value="P:phosphorelay signal transduction system"/>
    <property type="evidence" value="ECO:0007669"/>
    <property type="project" value="UniProtKB-KW"/>
</dbReference>
<reference evidence="8" key="1">
    <citation type="submission" date="2016-04" db="EMBL/GenBank/DDBJ databases">
        <authorList>
            <person name="Evans L.H."/>
            <person name="Alamgir A."/>
            <person name="Owens N."/>
            <person name="Weber N.D."/>
            <person name="Virtaneva K."/>
            <person name="Barbian K."/>
            <person name="Babar A."/>
            <person name="Rosenke K."/>
        </authorList>
    </citation>
    <scope>NUCLEOTIDE SEQUENCE</scope>
    <source>
        <strain evidence="8">86</strain>
    </source>
</reference>
<organism evidence="8">
    <name type="scientific">uncultured delta proteobacterium</name>
    <dbReference type="NCBI Taxonomy" id="34034"/>
    <lineage>
        <taxon>Bacteria</taxon>
        <taxon>Deltaproteobacteria</taxon>
        <taxon>environmental samples</taxon>
    </lineage>
</organism>
<dbReference type="PANTHER" id="PTHR45339:SF1">
    <property type="entry name" value="HYBRID SIGNAL TRANSDUCTION HISTIDINE KINASE J"/>
    <property type="match status" value="1"/>
</dbReference>
<evidence type="ECO:0000256" key="5">
    <source>
        <dbReference type="PROSITE-ProRule" id="PRU00169"/>
    </source>
</evidence>
<gene>
    <name evidence="8" type="ORF">KL86DPRO_11408</name>
</gene>
<feature type="domain" description="Response regulatory" evidence="7">
    <location>
        <begin position="199"/>
        <end position="320"/>
    </location>
</feature>
<evidence type="ECO:0000256" key="1">
    <source>
        <dbReference type="ARBA" id="ARBA00000085"/>
    </source>
</evidence>
<feature type="domain" description="Histidine kinase" evidence="6">
    <location>
        <begin position="1"/>
        <end position="180"/>
    </location>
</feature>
<evidence type="ECO:0000256" key="4">
    <source>
        <dbReference type="ARBA" id="ARBA00023012"/>
    </source>
</evidence>
<dbReference type="InterPro" id="IPR001789">
    <property type="entry name" value="Sig_transdc_resp-reg_receiver"/>
</dbReference>
<protein>
    <recommendedName>
        <fullName evidence="2">histidine kinase</fullName>
        <ecNumber evidence="2">2.7.13.3</ecNumber>
    </recommendedName>
</protein>
<keyword evidence="4" id="KW-0902">Two-component regulatory system</keyword>
<dbReference type="InterPro" id="IPR036890">
    <property type="entry name" value="HATPase_C_sf"/>
</dbReference>